<feature type="compositionally biased region" description="Basic residues" evidence="1">
    <location>
        <begin position="837"/>
        <end position="859"/>
    </location>
</feature>
<dbReference type="PANTHER" id="PTHR36837">
    <property type="entry name" value="POLY(3-HYDROXYALKANOATE) POLYMERASE SUBUNIT PHAC"/>
    <property type="match status" value="1"/>
</dbReference>
<keyword evidence="3" id="KW-1185">Reference proteome</keyword>
<evidence type="ECO:0000313" key="3">
    <source>
        <dbReference type="Proteomes" id="UP000518892"/>
    </source>
</evidence>
<evidence type="ECO:0000256" key="1">
    <source>
        <dbReference type="SAM" id="MobiDB-lite"/>
    </source>
</evidence>
<gene>
    <name evidence="2" type="ORF">FHR97_000329</name>
</gene>
<sequence length="859" mass="95223">MNALMSTLPPAALSFMDPFGFGRAAFDYWRDTLERSTLYLDVMRQRGNQYLEYIEQTKPNVLGFEAEVLLDGRDLPRPVNYELLRILPPQAMETDPRMRPFVVVDPRAGHGPGIGGFKPDSELGVALRAGHPCYFIGFLPYPEPGQTVEDVVEAEVAFLRHVIDLHAETAEKPMVVGNCQAGWQIMMAAALEPEVFGPILIAGAPLSYWAGEHGGAPMRYTGGMTGGTWVTALLGDLGAGHFDGAWLVQNFERLNPANTWWNKQYRLYANVDTEADRYLEFERWWGGHVVLGAQEIQYIVDNLFVGNRLSTAQLITSDGRRIDLRNLRSPVVVFCSRGDNITPPPQALGWIRDLYEDTDDIIANEQTLVYCVHDTTGHLGIFVSGSVSRKEHAEFTANMDYIDVLPPGLYETSVSRAEERPDAELIERDYLLEFERRSIEELDREVQHRPEDDRRFATVARISEINLGLYRLFVQPWVQALATPEAAHWMRLLHPNRMGYRLLSDRNPLMVPVPVMAETVRRERHEVGQDNVYRAVEGILSSQITHVLDAWRNLRDRTSERVFLDLYGQPLLQALVGLGGDAHVHRRRPGAEPEHRRFVQRRREEIHALVAEGGSHEAVMRSVIHVLGGAPASDERNFKRLRASRAELEPGIRLADFKHLVREQFFILNQDHEAALAAIPTLLAGQTAEQIEGHLAHIDHVLAASGELSEHAAERFAHIQSLFRQAKPAGSRETGGEGPASADGAALASPEADRAEPAVIESRPAETTPVDPPQETAGSAKPPQAAAPPAEASQPAATPAKTSKNTAGSAKPPQAADQPAEDAGKPDPAAASDKPASNRRRSTTRKANPRRRSPGKQDD</sequence>
<dbReference type="Gene3D" id="3.40.50.1820">
    <property type="entry name" value="alpha/beta hydrolase"/>
    <property type="match status" value="1"/>
</dbReference>
<dbReference type="InterPro" id="IPR024501">
    <property type="entry name" value="DUF3141"/>
</dbReference>
<feature type="region of interest" description="Disordered" evidence="1">
    <location>
        <begin position="725"/>
        <end position="859"/>
    </location>
</feature>
<protein>
    <recommendedName>
        <fullName evidence="4">3-hydroxyalkanoate synthetase</fullName>
    </recommendedName>
</protein>
<organism evidence="2 3">
    <name type="scientific">Halomonas stenophila</name>
    <dbReference type="NCBI Taxonomy" id="795312"/>
    <lineage>
        <taxon>Bacteria</taxon>
        <taxon>Pseudomonadati</taxon>
        <taxon>Pseudomonadota</taxon>
        <taxon>Gammaproteobacteria</taxon>
        <taxon>Oceanospirillales</taxon>
        <taxon>Halomonadaceae</taxon>
        <taxon>Halomonas</taxon>
    </lineage>
</organism>
<name>A0A7W5EQB6_9GAMM</name>
<dbReference type="InterPro" id="IPR051321">
    <property type="entry name" value="PHA/PHB_synthase"/>
</dbReference>
<dbReference type="PANTHER" id="PTHR36837:SF2">
    <property type="entry name" value="POLY(3-HYDROXYALKANOATE) POLYMERASE SUBUNIT PHAC"/>
    <property type="match status" value="1"/>
</dbReference>
<dbReference type="AlphaFoldDB" id="A0A7W5EQB6"/>
<evidence type="ECO:0008006" key="4">
    <source>
        <dbReference type="Google" id="ProtNLM"/>
    </source>
</evidence>
<evidence type="ECO:0000313" key="2">
    <source>
        <dbReference type="EMBL" id="MBB3229514.1"/>
    </source>
</evidence>
<reference evidence="2 3" key="1">
    <citation type="submission" date="2020-08" db="EMBL/GenBank/DDBJ databases">
        <title>Genomic Encyclopedia of Type Strains, Phase III (KMG-III): the genomes of soil and plant-associated and newly described type strains.</title>
        <authorList>
            <person name="Whitman W."/>
        </authorList>
    </citation>
    <scope>NUCLEOTIDE SEQUENCE [LARGE SCALE GENOMIC DNA]</scope>
    <source>
        <strain evidence="2 3">CECT 7744</strain>
    </source>
</reference>
<proteinExistence type="predicted"/>
<dbReference type="InterPro" id="IPR029058">
    <property type="entry name" value="AB_hydrolase_fold"/>
</dbReference>
<dbReference type="SUPFAM" id="SSF53474">
    <property type="entry name" value="alpha/beta-Hydrolases"/>
    <property type="match status" value="1"/>
</dbReference>
<dbReference type="EMBL" id="JACHXR010000001">
    <property type="protein sequence ID" value="MBB3229514.1"/>
    <property type="molecule type" value="Genomic_DNA"/>
</dbReference>
<dbReference type="Proteomes" id="UP000518892">
    <property type="component" value="Unassembled WGS sequence"/>
</dbReference>
<feature type="compositionally biased region" description="Low complexity" evidence="1">
    <location>
        <begin position="776"/>
        <end position="801"/>
    </location>
</feature>
<feature type="compositionally biased region" description="Low complexity" evidence="1">
    <location>
        <begin position="826"/>
        <end position="835"/>
    </location>
</feature>
<comment type="caution">
    <text evidence="2">The sequence shown here is derived from an EMBL/GenBank/DDBJ whole genome shotgun (WGS) entry which is preliminary data.</text>
</comment>
<accession>A0A7W5EQB6</accession>
<dbReference type="Pfam" id="PF11339">
    <property type="entry name" value="DUF3141"/>
    <property type="match status" value="1"/>
</dbReference>
<dbReference type="RefSeq" id="WP_183382030.1">
    <property type="nucleotide sequence ID" value="NZ_JACHXR010000001.1"/>
</dbReference>